<proteinExistence type="predicted"/>
<feature type="transmembrane region" description="Helical" evidence="5">
    <location>
        <begin position="491"/>
        <end position="510"/>
    </location>
</feature>
<dbReference type="PROSITE" id="PS51380">
    <property type="entry name" value="EXS"/>
    <property type="match status" value="1"/>
</dbReference>
<comment type="subcellular location">
    <subcellularLocation>
        <location evidence="1">Membrane</location>
        <topology evidence="1">Multi-pass membrane protein</topology>
    </subcellularLocation>
</comment>
<evidence type="ECO:0000256" key="2">
    <source>
        <dbReference type="ARBA" id="ARBA00022692"/>
    </source>
</evidence>
<accession>A0AAD5Y3S7</accession>
<protein>
    <submittedName>
        <fullName evidence="7">Protein-ER retention protein</fullName>
    </submittedName>
</protein>
<dbReference type="GO" id="GO:0005737">
    <property type="term" value="C:cytoplasm"/>
    <property type="evidence" value="ECO:0007669"/>
    <property type="project" value="TreeGrafter"/>
</dbReference>
<feature type="transmembrane region" description="Helical" evidence="5">
    <location>
        <begin position="105"/>
        <end position="128"/>
    </location>
</feature>
<keyword evidence="8" id="KW-1185">Reference proteome</keyword>
<feature type="transmembrane region" description="Helical" evidence="5">
    <location>
        <begin position="140"/>
        <end position="163"/>
    </location>
</feature>
<evidence type="ECO:0000256" key="3">
    <source>
        <dbReference type="ARBA" id="ARBA00022989"/>
    </source>
</evidence>
<dbReference type="Pfam" id="PF03124">
    <property type="entry name" value="EXS"/>
    <property type="match status" value="1"/>
</dbReference>
<evidence type="ECO:0000313" key="7">
    <source>
        <dbReference type="EMBL" id="KAJ3228236.1"/>
    </source>
</evidence>
<dbReference type="AlphaFoldDB" id="A0AAD5Y3S7"/>
<evidence type="ECO:0000313" key="8">
    <source>
        <dbReference type="Proteomes" id="UP001211065"/>
    </source>
</evidence>
<feature type="transmembrane region" description="Helical" evidence="5">
    <location>
        <begin position="44"/>
        <end position="64"/>
    </location>
</feature>
<feature type="transmembrane region" description="Helical" evidence="5">
    <location>
        <begin position="304"/>
        <end position="325"/>
    </location>
</feature>
<keyword evidence="4 5" id="KW-0472">Membrane</keyword>
<evidence type="ECO:0000256" key="1">
    <source>
        <dbReference type="ARBA" id="ARBA00004141"/>
    </source>
</evidence>
<evidence type="ECO:0000256" key="4">
    <source>
        <dbReference type="ARBA" id="ARBA00023136"/>
    </source>
</evidence>
<comment type="caution">
    <text evidence="7">The sequence shown here is derived from an EMBL/GenBank/DDBJ whole genome shotgun (WGS) entry which is preliminary data.</text>
</comment>
<evidence type="ECO:0000259" key="6">
    <source>
        <dbReference type="PROSITE" id="PS51380"/>
    </source>
</evidence>
<dbReference type="PANTHER" id="PTHR10783">
    <property type="entry name" value="XENOTROPIC AND POLYTROPIC RETROVIRUS RECEPTOR 1-RELATED"/>
    <property type="match status" value="1"/>
</dbReference>
<keyword evidence="3 5" id="KW-1133">Transmembrane helix</keyword>
<feature type="transmembrane region" description="Helical" evidence="5">
    <location>
        <begin position="596"/>
        <end position="621"/>
    </location>
</feature>
<feature type="domain" description="EXS" evidence="6">
    <location>
        <begin position="392"/>
        <end position="654"/>
    </location>
</feature>
<dbReference type="EMBL" id="JADGJW010000004">
    <property type="protein sequence ID" value="KAJ3228236.1"/>
    <property type="molecule type" value="Genomic_DNA"/>
</dbReference>
<sequence>MANNDNFTESFFDPAADPALDPSFDPNIVYPANKLPSISAGVSYYGPITLSIVFSIIITGRVSAKLVQTRRQISSNNASFASQNLSFALSQKKTQKILAKLISRLIFYPIVPLLGFLFNLLSDAFFVLGDGQIPLWINMASYFGTASEGLLTAILFFSLDPVWTRLFQRLKREKNNNKNNSNLSLNSVSDNIKIEEMASFDVNILIVLGIWAWSINVHILNYFQIDLINIPEKIIQHFGGTQINTLQKKSCIYLNLYSLSLIYSLFVLIGFKFFEDKVKQGGLGLNELYWEKVSEIQRHPFETIPLALFFFLIFFTCLPFDIFFFKVRRDFVRCLGRIAFGGFNSPVTFSDVILADILTSYSRVVGDLQLVMIDFVYEPAEKPASGRIKTENKLSISEFMVPILICVPFLIRLRQCISEYTLSHNNLLARKRHFKNGLKYISALPVILCSFIFHWLRHIYHGKFLEKVDKYDMVMRSSLVEEARFKFHSCILFWVIFSFINSMFSIYWDIVNDWSLFYKTPSTGIKNNSTHKFLRPILIYKPIFYYLAIIFDIFCRLTWLIKLTIFFNLVDLTLKQKTEEEIFFNFFGKKFTDNNLSFILLFLDFGLKFLEIFRRFIWVFFRVEREYVVKKLNLNGKICVPLKPGLTNSSSSDSIKSLHEKD</sequence>
<feature type="transmembrane region" description="Helical" evidence="5">
    <location>
        <begin position="437"/>
        <end position="456"/>
    </location>
</feature>
<gene>
    <name evidence="7" type="primary">ERD1</name>
    <name evidence="7" type="ORF">HK099_005246</name>
</gene>
<reference evidence="7" key="1">
    <citation type="submission" date="2020-05" db="EMBL/GenBank/DDBJ databases">
        <title>Phylogenomic resolution of chytrid fungi.</title>
        <authorList>
            <person name="Stajich J.E."/>
            <person name="Amses K."/>
            <person name="Simmons R."/>
            <person name="Seto K."/>
            <person name="Myers J."/>
            <person name="Bonds A."/>
            <person name="Quandt C.A."/>
            <person name="Barry K."/>
            <person name="Liu P."/>
            <person name="Grigoriev I."/>
            <person name="Longcore J.E."/>
            <person name="James T.Y."/>
        </authorList>
    </citation>
    <scope>NUCLEOTIDE SEQUENCE</scope>
    <source>
        <strain evidence="7">JEL0476</strain>
    </source>
</reference>
<name>A0AAD5Y3S7_9FUNG</name>
<dbReference type="Proteomes" id="UP001211065">
    <property type="component" value="Unassembled WGS sequence"/>
</dbReference>
<feature type="transmembrane region" description="Helical" evidence="5">
    <location>
        <begin position="252"/>
        <end position="274"/>
    </location>
</feature>
<keyword evidence="2 5" id="KW-0812">Transmembrane</keyword>
<feature type="transmembrane region" description="Helical" evidence="5">
    <location>
        <begin position="543"/>
        <end position="567"/>
    </location>
</feature>
<evidence type="ECO:0000256" key="5">
    <source>
        <dbReference type="SAM" id="Phobius"/>
    </source>
</evidence>
<dbReference type="GO" id="GO:0016020">
    <property type="term" value="C:membrane"/>
    <property type="evidence" value="ECO:0007669"/>
    <property type="project" value="UniProtKB-SubCell"/>
</dbReference>
<dbReference type="InterPro" id="IPR004342">
    <property type="entry name" value="EXS_C"/>
</dbReference>
<dbReference type="PANTHER" id="PTHR10783:SF46">
    <property type="entry name" value="PROTEIN ERD1 HOMOLOG 2"/>
    <property type="match status" value="1"/>
</dbReference>
<organism evidence="7 8">
    <name type="scientific">Clydaea vesicula</name>
    <dbReference type="NCBI Taxonomy" id="447962"/>
    <lineage>
        <taxon>Eukaryota</taxon>
        <taxon>Fungi</taxon>
        <taxon>Fungi incertae sedis</taxon>
        <taxon>Chytridiomycota</taxon>
        <taxon>Chytridiomycota incertae sedis</taxon>
        <taxon>Chytridiomycetes</taxon>
        <taxon>Lobulomycetales</taxon>
        <taxon>Lobulomycetaceae</taxon>
        <taxon>Clydaea</taxon>
    </lineage>
</organism>